<proteinExistence type="predicted"/>
<keyword evidence="3" id="KW-1185">Reference proteome</keyword>
<evidence type="ECO:0000256" key="1">
    <source>
        <dbReference type="SAM" id="MobiDB-lite"/>
    </source>
</evidence>
<dbReference type="EMBL" id="MTKP01000188">
    <property type="protein sequence ID" value="RWX47956.1"/>
    <property type="molecule type" value="Genomic_DNA"/>
</dbReference>
<name>A0A3S3UBE8_9BACT</name>
<dbReference type="AlphaFoldDB" id="A0A3S3UBE8"/>
<feature type="region of interest" description="Disordered" evidence="1">
    <location>
        <begin position="1"/>
        <end position="28"/>
    </location>
</feature>
<evidence type="ECO:0000313" key="3">
    <source>
        <dbReference type="Proteomes" id="UP000288086"/>
    </source>
</evidence>
<gene>
    <name evidence="2" type="ORF">VT98_11884</name>
</gene>
<feature type="compositionally biased region" description="Low complexity" evidence="1">
    <location>
        <begin position="11"/>
        <end position="28"/>
    </location>
</feature>
<protein>
    <submittedName>
        <fullName evidence="2">Type VI secretion system protein ImpC</fullName>
    </submittedName>
</protein>
<comment type="caution">
    <text evidence="2">The sequence shown here is derived from an EMBL/GenBank/DDBJ whole genome shotgun (WGS) entry which is preliminary data.</text>
</comment>
<accession>A0A3S3UBE8</accession>
<evidence type="ECO:0000313" key="2">
    <source>
        <dbReference type="EMBL" id="RWX47956.1"/>
    </source>
</evidence>
<sequence length="52" mass="5396">MTGEQGQLAPGEEQAAGESTEETSSLLAEITQATKLKPADEAYAMARKGVEA</sequence>
<reference evidence="2 3" key="1">
    <citation type="submission" date="2017-01" db="EMBL/GenBank/DDBJ databases">
        <title>The cable genome- insights into the physiology and evolution of filamentous bacteria capable of sulfide oxidation via long distance electron transfer.</title>
        <authorList>
            <person name="Schreiber L."/>
            <person name="Bjerg J.T."/>
            <person name="Boggild A."/>
            <person name="Van De Vossenberg J."/>
            <person name="Meysman F."/>
            <person name="Nielsen L.P."/>
            <person name="Schramm A."/>
            <person name="Kjeldsen K.U."/>
        </authorList>
    </citation>
    <scope>NUCLEOTIDE SEQUENCE [LARGE SCALE GENOMIC DNA]</scope>
    <source>
        <strain evidence="2">A1</strain>
    </source>
</reference>
<dbReference type="Proteomes" id="UP000288086">
    <property type="component" value="Unassembled WGS sequence"/>
</dbReference>
<organism evidence="2 3">
    <name type="scientific">Candidatus Electrothrix communis</name>
    <dbReference type="NCBI Taxonomy" id="1859133"/>
    <lineage>
        <taxon>Bacteria</taxon>
        <taxon>Pseudomonadati</taxon>
        <taxon>Thermodesulfobacteriota</taxon>
        <taxon>Desulfobulbia</taxon>
        <taxon>Desulfobulbales</taxon>
        <taxon>Desulfobulbaceae</taxon>
        <taxon>Candidatus Electrothrix</taxon>
    </lineage>
</organism>